<evidence type="ECO:0000313" key="2">
    <source>
        <dbReference type="EMBL" id="KAG2948652.1"/>
    </source>
</evidence>
<gene>
    <name evidence="2" type="ORF">PC117_g5875</name>
    <name evidence="3" type="ORF">PC129_g3867</name>
</gene>
<accession>A0A8T1E5S0</accession>
<name>A0A8T1E5S0_9STRA</name>
<dbReference type="Proteomes" id="UP000760860">
    <property type="component" value="Unassembled WGS sequence"/>
</dbReference>
<sequence length="89" mass="9602">MEAEEEEAVTQKITRRRGGTYTTHDLATALSRDDVQDHKEGKSLAGGCRGTKPVPPPELEADFVEWVAAMLRVGVPVGPSGILDKVTEV</sequence>
<dbReference type="EMBL" id="RCMV01000081">
    <property type="protein sequence ID" value="KAG3225530.1"/>
    <property type="molecule type" value="Genomic_DNA"/>
</dbReference>
<dbReference type="AlphaFoldDB" id="A0A8T1E5S0"/>
<dbReference type="EMBL" id="RCMK01000106">
    <property type="protein sequence ID" value="KAG2948652.1"/>
    <property type="molecule type" value="Genomic_DNA"/>
</dbReference>
<comment type="caution">
    <text evidence="2">The sequence shown here is derived from an EMBL/GenBank/DDBJ whole genome shotgun (WGS) entry which is preliminary data.</text>
</comment>
<organism evidence="2 4">
    <name type="scientific">Phytophthora cactorum</name>
    <dbReference type="NCBI Taxonomy" id="29920"/>
    <lineage>
        <taxon>Eukaryota</taxon>
        <taxon>Sar</taxon>
        <taxon>Stramenopiles</taxon>
        <taxon>Oomycota</taxon>
        <taxon>Peronosporomycetes</taxon>
        <taxon>Peronosporales</taxon>
        <taxon>Peronosporaceae</taxon>
        <taxon>Phytophthora</taxon>
    </lineage>
</organism>
<evidence type="ECO:0000313" key="3">
    <source>
        <dbReference type="EMBL" id="KAG3225530.1"/>
    </source>
</evidence>
<dbReference type="Proteomes" id="UP000736787">
    <property type="component" value="Unassembled WGS sequence"/>
</dbReference>
<reference evidence="2" key="1">
    <citation type="submission" date="2018-10" db="EMBL/GenBank/DDBJ databases">
        <title>Effector identification in a new, highly contiguous assembly of the strawberry crown rot pathogen Phytophthora cactorum.</title>
        <authorList>
            <person name="Armitage A.D."/>
            <person name="Nellist C.F."/>
            <person name="Bates H."/>
            <person name="Vickerstaff R.J."/>
            <person name="Harrison R.J."/>
        </authorList>
    </citation>
    <scope>NUCLEOTIDE SEQUENCE</scope>
    <source>
        <strain evidence="2">4040</strain>
        <strain evidence="3">P421</strain>
    </source>
</reference>
<dbReference type="VEuPathDB" id="FungiDB:PC110_g12770"/>
<feature type="region of interest" description="Disordered" evidence="1">
    <location>
        <begin position="35"/>
        <end position="56"/>
    </location>
</feature>
<evidence type="ECO:0000256" key="1">
    <source>
        <dbReference type="SAM" id="MobiDB-lite"/>
    </source>
</evidence>
<proteinExistence type="predicted"/>
<evidence type="ECO:0000313" key="4">
    <source>
        <dbReference type="Proteomes" id="UP000736787"/>
    </source>
</evidence>
<protein>
    <submittedName>
        <fullName evidence="2">Uncharacterized protein</fullName>
    </submittedName>
</protein>